<protein>
    <submittedName>
        <fullName evidence="1">LysM peptidoglycan-binding domain-containing protein</fullName>
    </submittedName>
</protein>
<dbReference type="Proteomes" id="UP000004277">
    <property type="component" value="Unassembled WGS sequence"/>
</dbReference>
<gene>
    <name evidence="1" type="ORF">MW7_000785</name>
</gene>
<comment type="caution">
    <text evidence="1">The sequence shown here is derived from an EMBL/GenBank/DDBJ whole genome shotgun (WGS) entry which is preliminary data.</text>
</comment>
<evidence type="ECO:0000313" key="1">
    <source>
        <dbReference type="EMBL" id="TMS59714.1"/>
    </source>
</evidence>
<reference evidence="1" key="1">
    <citation type="submission" date="2019-05" db="EMBL/GenBank/DDBJ databases">
        <title>Revised genome assembly of Burkholderiaceae (previously Ralstonia) sp. PBA.</title>
        <authorList>
            <person name="Gan H.M."/>
        </authorList>
    </citation>
    <scope>NUCLEOTIDE SEQUENCE</scope>
    <source>
        <strain evidence="1">PBA</strain>
    </source>
</reference>
<proteinExistence type="predicted"/>
<sequence>MTLMSSRILVACRMALPASLLAVLTACSSLSSGPVEPGHYRVQRGDTLYRIASKHGQRVANLVRWNNLVDANRIEEGQVLRVAPPTAQASSGEGSATTPVATVPPAAAGAGENAAAGELGAGFSLQWPARGQVIGRYDGKSNRGIDIAGERGEPVLAAHEGRVIHVGPLRGYGNLVILKLNDRYLSAYAHNEQVLVREQETVARGQKIAEMGSSDTDRVKLHFEFRRDGKPIDPTRFLSPR</sequence>
<organism evidence="1 2">
    <name type="scientific">Imbroritus primus</name>
    <dbReference type="NCBI Taxonomy" id="3058603"/>
    <lineage>
        <taxon>Bacteria</taxon>
        <taxon>Pseudomonadati</taxon>
        <taxon>Pseudomonadota</taxon>
        <taxon>Betaproteobacteria</taxon>
        <taxon>Burkholderiales</taxon>
        <taxon>Burkholderiaceae</taxon>
        <taxon>Imbroritus</taxon>
    </lineage>
</organism>
<keyword evidence="2" id="KW-1185">Reference proteome</keyword>
<evidence type="ECO:0000313" key="2">
    <source>
        <dbReference type="Proteomes" id="UP000004277"/>
    </source>
</evidence>
<name>A0ACD3STT7_9BURK</name>
<accession>A0ACD3STT7</accession>
<dbReference type="EMBL" id="AKCV02000004">
    <property type="protein sequence ID" value="TMS59714.1"/>
    <property type="molecule type" value="Genomic_DNA"/>
</dbReference>